<protein>
    <submittedName>
        <fullName evidence="1">Uncharacterized protein</fullName>
    </submittedName>
</protein>
<evidence type="ECO:0000313" key="1">
    <source>
        <dbReference type="EMBL" id="KAF1833051.1"/>
    </source>
</evidence>
<evidence type="ECO:0000313" key="2">
    <source>
        <dbReference type="Proteomes" id="UP000800040"/>
    </source>
</evidence>
<organism evidence="1 2">
    <name type="scientific">Decorospora gaudefroyi</name>
    <dbReference type="NCBI Taxonomy" id="184978"/>
    <lineage>
        <taxon>Eukaryota</taxon>
        <taxon>Fungi</taxon>
        <taxon>Dikarya</taxon>
        <taxon>Ascomycota</taxon>
        <taxon>Pezizomycotina</taxon>
        <taxon>Dothideomycetes</taxon>
        <taxon>Pleosporomycetidae</taxon>
        <taxon>Pleosporales</taxon>
        <taxon>Pleosporineae</taxon>
        <taxon>Pleosporaceae</taxon>
        <taxon>Decorospora</taxon>
    </lineage>
</organism>
<gene>
    <name evidence="1" type="ORF">BDW02DRAFT_570461</name>
</gene>
<dbReference type="OrthoDB" id="5377226at2759"/>
<keyword evidence="2" id="KW-1185">Reference proteome</keyword>
<reference evidence="1" key="1">
    <citation type="submission" date="2020-01" db="EMBL/GenBank/DDBJ databases">
        <authorList>
            <consortium name="DOE Joint Genome Institute"/>
            <person name="Haridas S."/>
            <person name="Albert R."/>
            <person name="Binder M."/>
            <person name="Bloem J."/>
            <person name="Labutti K."/>
            <person name="Salamov A."/>
            <person name="Andreopoulos B."/>
            <person name="Baker S.E."/>
            <person name="Barry K."/>
            <person name="Bills G."/>
            <person name="Bluhm B.H."/>
            <person name="Cannon C."/>
            <person name="Castanera R."/>
            <person name="Culley D.E."/>
            <person name="Daum C."/>
            <person name="Ezra D."/>
            <person name="Gonzalez J.B."/>
            <person name="Henrissat B."/>
            <person name="Kuo A."/>
            <person name="Liang C."/>
            <person name="Lipzen A."/>
            <person name="Lutzoni F."/>
            <person name="Magnuson J."/>
            <person name="Mondo S."/>
            <person name="Nolan M."/>
            <person name="Ohm R."/>
            <person name="Pangilinan J."/>
            <person name="Park H.-J."/>
            <person name="Ramirez L."/>
            <person name="Alfaro M."/>
            <person name="Sun H."/>
            <person name="Tritt A."/>
            <person name="Yoshinaga Y."/>
            <person name="Zwiers L.-H."/>
            <person name="Turgeon B.G."/>
            <person name="Goodwin S.B."/>
            <person name="Spatafora J.W."/>
            <person name="Crous P.W."/>
            <person name="Grigoriev I.V."/>
        </authorList>
    </citation>
    <scope>NUCLEOTIDE SEQUENCE</scope>
    <source>
        <strain evidence="1">P77</strain>
    </source>
</reference>
<name>A0A6A5K9Q3_9PLEO</name>
<dbReference type="AlphaFoldDB" id="A0A6A5K9Q3"/>
<accession>A0A6A5K9Q3</accession>
<dbReference type="Proteomes" id="UP000800040">
    <property type="component" value="Unassembled WGS sequence"/>
</dbReference>
<proteinExistence type="predicted"/>
<dbReference type="EMBL" id="ML975326">
    <property type="protein sequence ID" value="KAF1833051.1"/>
    <property type="molecule type" value="Genomic_DNA"/>
</dbReference>
<sequence length="182" mass="20407">MYITPDLFCPPTAHQPDPNSTGNGCPAMMNEQHTAVLGKRRRHAGDEGSLSYTLVPSKPHEYTSERRPVKQLKRLAPKAALVKSTSHLMDVDFDVAPSCQRNDTQSHTVSDLRPCHACNKAPKRRKDLENYLDCRRCKGRTCFICARQCTGCQKAICNKCIVEVGLEGDSWCLHCYSRNINS</sequence>